<accession>A0A6A6TGQ9</accession>
<evidence type="ECO:0000313" key="1">
    <source>
        <dbReference type="EMBL" id="KAF2659090.1"/>
    </source>
</evidence>
<dbReference type="Proteomes" id="UP000799324">
    <property type="component" value="Unassembled WGS sequence"/>
</dbReference>
<protein>
    <submittedName>
        <fullName evidence="1">Uncharacterized protein</fullName>
    </submittedName>
</protein>
<sequence>MPSYAPSIAATATMSTTTTATFLRQPCPHGLLPDTNPRHVYKCHVERLVLAHSADATDYYALCAAIDEIANSEETASVDAACGVRDISFIRNSLELERNLRCLNCAERRVKRRRAAARTRMELLKYSVAEVLDKVERGIGRVVGWCCEKRGRLRREKEFEWVRIVSPDGSSGRRDLEVDERELEVEEWKDF</sequence>
<evidence type="ECO:0000313" key="2">
    <source>
        <dbReference type="Proteomes" id="UP000799324"/>
    </source>
</evidence>
<reference evidence="1" key="1">
    <citation type="journal article" date="2020" name="Stud. Mycol.">
        <title>101 Dothideomycetes genomes: a test case for predicting lifestyles and emergence of pathogens.</title>
        <authorList>
            <person name="Haridas S."/>
            <person name="Albert R."/>
            <person name="Binder M."/>
            <person name="Bloem J."/>
            <person name="Labutti K."/>
            <person name="Salamov A."/>
            <person name="Andreopoulos B."/>
            <person name="Baker S."/>
            <person name="Barry K."/>
            <person name="Bills G."/>
            <person name="Bluhm B."/>
            <person name="Cannon C."/>
            <person name="Castanera R."/>
            <person name="Culley D."/>
            <person name="Daum C."/>
            <person name="Ezra D."/>
            <person name="Gonzalez J."/>
            <person name="Henrissat B."/>
            <person name="Kuo A."/>
            <person name="Liang C."/>
            <person name="Lipzen A."/>
            <person name="Lutzoni F."/>
            <person name="Magnuson J."/>
            <person name="Mondo S."/>
            <person name="Nolan M."/>
            <person name="Ohm R."/>
            <person name="Pangilinan J."/>
            <person name="Park H.-J."/>
            <person name="Ramirez L."/>
            <person name="Alfaro M."/>
            <person name="Sun H."/>
            <person name="Tritt A."/>
            <person name="Yoshinaga Y."/>
            <person name="Zwiers L.-H."/>
            <person name="Turgeon B."/>
            <person name="Goodwin S."/>
            <person name="Spatafora J."/>
            <person name="Crous P."/>
            <person name="Grigoriev I."/>
        </authorList>
    </citation>
    <scope>NUCLEOTIDE SEQUENCE</scope>
    <source>
        <strain evidence="1">CBS 122681</strain>
    </source>
</reference>
<name>A0A6A6TGQ9_9PLEO</name>
<organism evidence="1 2">
    <name type="scientific">Lophiostoma macrostomum CBS 122681</name>
    <dbReference type="NCBI Taxonomy" id="1314788"/>
    <lineage>
        <taxon>Eukaryota</taxon>
        <taxon>Fungi</taxon>
        <taxon>Dikarya</taxon>
        <taxon>Ascomycota</taxon>
        <taxon>Pezizomycotina</taxon>
        <taxon>Dothideomycetes</taxon>
        <taxon>Pleosporomycetidae</taxon>
        <taxon>Pleosporales</taxon>
        <taxon>Lophiostomataceae</taxon>
        <taxon>Lophiostoma</taxon>
    </lineage>
</organism>
<gene>
    <name evidence="1" type="ORF">K491DRAFT_675799</name>
</gene>
<dbReference type="EMBL" id="MU004309">
    <property type="protein sequence ID" value="KAF2659090.1"/>
    <property type="molecule type" value="Genomic_DNA"/>
</dbReference>
<proteinExistence type="predicted"/>
<dbReference type="AlphaFoldDB" id="A0A6A6TGQ9"/>
<keyword evidence="2" id="KW-1185">Reference proteome</keyword>